<dbReference type="Proteomes" id="UP000078397">
    <property type="component" value="Unassembled WGS sequence"/>
</dbReference>
<accession>A0A179FS28</accession>
<feature type="compositionally biased region" description="Polar residues" evidence="1">
    <location>
        <begin position="27"/>
        <end position="38"/>
    </location>
</feature>
<dbReference type="KEGG" id="pchm:VFPPC_13676"/>
<comment type="caution">
    <text evidence="2">The sequence shown here is derived from an EMBL/GenBank/DDBJ whole genome shotgun (WGS) entry which is preliminary data.</text>
</comment>
<evidence type="ECO:0000313" key="3">
    <source>
        <dbReference type="Proteomes" id="UP000078397"/>
    </source>
</evidence>
<name>A0A179FS28_METCM</name>
<dbReference type="EMBL" id="LSBJ02000003">
    <property type="protein sequence ID" value="OAQ68412.1"/>
    <property type="molecule type" value="Genomic_DNA"/>
</dbReference>
<organism evidence="2 3">
    <name type="scientific">Pochonia chlamydosporia 170</name>
    <dbReference type="NCBI Taxonomy" id="1380566"/>
    <lineage>
        <taxon>Eukaryota</taxon>
        <taxon>Fungi</taxon>
        <taxon>Dikarya</taxon>
        <taxon>Ascomycota</taxon>
        <taxon>Pezizomycotina</taxon>
        <taxon>Sordariomycetes</taxon>
        <taxon>Hypocreomycetidae</taxon>
        <taxon>Hypocreales</taxon>
        <taxon>Clavicipitaceae</taxon>
        <taxon>Pochonia</taxon>
    </lineage>
</organism>
<evidence type="ECO:0000313" key="2">
    <source>
        <dbReference type="EMBL" id="OAQ68412.1"/>
    </source>
</evidence>
<dbReference type="RefSeq" id="XP_018145262.1">
    <property type="nucleotide sequence ID" value="XM_018291450.1"/>
</dbReference>
<feature type="region of interest" description="Disordered" evidence="1">
    <location>
        <begin position="62"/>
        <end position="90"/>
    </location>
</feature>
<protein>
    <submittedName>
        <fullName evidence="2">Uncharacterized protein</fullName>
    </submittedName>
</protein>
<feature type="region of interest" description="Disordered" evidence="1">
    <location>
        <begin position="18"/>
        <end position="38"/>
    </location>
</feature>
<gene>
    <name evidence="2" type="ORF">VFPPC_13676</name>
</gene>
<dbReference type="AlphaFoldDB" id="A0A179FS28"/>
<sequence length="181" mass="20827">MSNNIFPVVHTQLWKDRQAPAKYTAPRPSTNEPTSTRVSCGCRTSNADLAAWCALHSEEIHTESHEQDLSSPTDVEASRAEGPRSRPSQDALLEGGQSAFCPLEKAFDCVGVTDTEREYLYRRLFEGMEEQRRDRKPRELPDEVPVFTGTEEEKDRQFRDWVWHEFNGWVEFMYPDGSRGE</sequence>
<dbReference type="GeneID" id="28855444"/>
<proteinExistence type="predicted"/>
<evidence type="ECO:0000256" key="1">
    <source>
        <dbReference type="SAM" id="MobiDB-lite"/>
    </source>
</evidence>
<reference evidence="2 3" key="1">
    <citation type="journal article" date="2016" name="PLoS Pathog.">
        <title>Biosynthesis of antibiotic leucinostatins in bio-control fungus Purpureocillium lilacinum and their inhibition on phytophthora revealed by genome mining.</title>
        <authorList>
            <person name="Wang G."/>
            <person name="Liu Z."/>
            <person name="Lin R."/>
            <person name="Li E."/>
            <person name="Mao Z."/>
            <person name="Ling J."/>
            <person name="Yang Y."/>
            <person name="Yin W.B."/>
            <person name="Xie B."/>
        </authorList>
    </citation>
    <scope>NUCLEOTIDE SEQUENCE [LARGE SCALE GENOMIC DNA]</scope>
    <source>
        <strain evidence="2">170</strain>
    </source>
</reference>
<dbReference type="OrthoDB" id="4941074at2759"/>
<keyword evidence="3" id="KW-1185">Reference proteome</keyword>